<organism evidence="3 4">
    <name type="scientific">Catellatospora coxensis</name>
    <dbReference type="NCBI Taxonomy" id="310354"/>
    <lineage>
        <taxon>Bacteria</taxon>
        <taxon>Bacillati</taxon>
        <taxon>Actinomycetota</taxon>
        <taxon>Actinomycetes</taxon>
        <taxon>Micromonosporales</taxon>
        <taxon>Micromonosporaceae</taxon>
        <taxon>Catellatospora</taxon>
    </lineage>
</organism>
<dbReference type="InterPro" id="IPR002347">
    <property type="entry name" value="SDR_fam"/>
</dbReference>
<dbReference type="GO" id="GO:0016491">
    <property type="term" value="F:oxidoreductase activity"/>
    <property type="evidence" value="ECO:0007669"/>
    <property type="project" value="UniProtKB-KW"/>
</dbReference>
<evidence type="ECO:0000256" key="1">
    <source>
        <dbReference type="ARBA" id="ARBA00023002"/>
    </source>
</evidence>
<name>A0A8J3P571_9ACTN</name>
<dbReference type="Proteomes" id="UP000630887">
    <property type="component" value="Unassembled WGS sequence"/>
</dbReference>
<dbReference type="AlphaFoldDB" id="A0A8J3P571"/>
<dbReference type="SUPFAM" id="SSF51735">
    <property type="entry name" value="NAD(P)-binding Rossmann-fold domains"/>
    <property type="match status" value="1"/>
</dbReference>
<gene>
    <name evidence="3" type="ORF">Cco03nite_08140</name>
</gene>
<protein>
    <submittedName>
        <fullName evidence="3">Short-chain dehydrogenase</fullName>
    </submittedName>
</protein>
<keyword evidence="1" id="KW-0560">Oxidoreductase</keyword>
<comment type="caution">
    <text evidence="3">The sequence shown here is derived from an EMBL/GenBank/DDBJ whole genome shotgun (WGS) entry which is preliminary data.</text>
</comment>
<dbReference type="InterPro" id="IPR036291">
    <property type="entry name" value="NAD(P)-bd_dom_sf"/>
</dbReference>
<dbReference type="RefSeq" id="WP_203688672.1">
    <property type="nucleotide sequence ID" value="NZ_BAAALC010000011.1"/>
</dbReference>
<sequence>MNATATRAGRWTATDVPDQAGRVAVITGANTGIGYEAAKVLAARGATVVLACRNPERADDALARLATAVPGARAEFLRLDLSSLASIRDAAAELRERHPEIDLLVNNAGVMWTPRSLTADGFELQFGTNHLGHFAFTGLVLDRLLPVVGSRVVTISSMGHRSGRIDFDDLQSERAYGRHRAYGASKLANLMFTYELQRRLDVAGANTAAVAAHPGGAGTELVRNSPPLIRFLYPLFEPLVTQSAERGALPTLRAATDPFARGGEYYGPDGIGEVKGFPKRVGSHSRSHDKLAQRRLWQESLQLTGVTFPV</sequence>
<dbReference type="NCBIfam" id="NF004846">
    <property type="entry name" value="PRK06197.1"/>
    <property type="match status" value="1"/>
</dbReference>
<keyword evidence="4" id="KW-1185">Reference proteome</keyword>
<dbReference type="PRINTS" id="PR00081">
    <property type="entry name" value="GDHRDH"/>
</dbReference>
<dbReference type="Pfam" id="PF00106">
    <property type="entry name" value="adh_short"/>
    <property type="match status" value="1"/>
</dbReference>
<evidence type="ECO:0000313" key="3">
    <source>
        <dbReference type="EMBL" id="GIG04114.1"/>
    </source>
</evidence>
<dbReference type="Gene3D" id="3.40.50.720">
    <property type="entry name" value="NAD(P)-binding Rossmann-like Domain"/>
    <property type="match status" value="1"/>
</dbReference>
<accession>A0A8J3P571</accession>
<comment type="similarity">
    <text evidence="2">Belongs to the short-chain dehydrogenases/reductases (SDR) family.</text>
</comment>
<dbReference type="PANTHER" id="PTHR43157">
    <property type="entry name" value="PHOSPHATIDYLINOSITOL-GLYCAN BIOSYNTHESIS CLASS F PROTEIN-RELATED"/>
    <property type="match status" value="1"/>
</dbReference>
<dbReference type="PRINTS" id="PR00080">
    <property type="entry name" value="SDRFAMILY"/>
</dbReference>
<dbReference type="EMBL" id="BONI01000005">
    <property type="protein sequence ID" value="GIG04114.1"/>
    <property type="molecule type" value="Genomic_DNA"/>
</dbReference>
<dbReference type="CDD" id="cd05327">
    <property type="entry name" value="retinol-DH_like_SDR_c_like"/>
    <property type="match status" value="1"/>
</dbReference>
<reference evidence="3 4" key="1">
    <citation type="submission" date="2021-01" db="EMBL/GenBank/DDBJ databases">
        <title>Whole genome shotgun sequence of Catellatospora coxensis NBRC 107359.</title>
        <authorList>
            <person name="Komaki H."/>
            <person name="Tamura T."/>
        </authorList>
    </citation>
    <scope>NUCLEOTIDE SEQUENCE [LARGE SCALE GENOMIC DNA]</scope>
    <source>
        <strain evidence="3 4">NBRC 107359</strain>
    </source>
</reference>
<dbReference type="NCBIfam" id="NF004513">
    <property type="entry name" value="PRK05854.1"/>
    <property type="match status" value="1"/>
</dbReference>
<evidence type="ECO:0000313" key="4">
    <source>
        <dbReference type="Proteomes" id="UP000630887"/>
    </source>
</evidence>
<evidence type="ECO:0000256" key="2">
    <source>
        <dbReference type="RuleBase" id="RU000363"/>
    </source>
</evidence>
<proteinExistence type="inferred from homology"/>
<dbReference type="PANTHER" id="PTHR43157:SF31">
    <property type="entry name" value="PHOSPHATIDYLINOSITOL-GLYCAN BIOSYNTHESIS CLASS F PROTEIN"/>
    <property type="match status" value="1"/>
</dbReference>